<dbReference type="PANTHER" id="PTHR47566:SF1">
    <property type="entry name" value="PROTEIN NUD1"/>
    <property type="match status" value="1"/>
</dbReference>
<dbReference type="Pfam" id="PF12799">
    <property type="entry name" value="LRR_4"/>
    <property type="match status" value="1"/>
</dbReference>
<dbReference type="InterPro" id="IPR032675">
    <property type="entry name" value="LRR_dom_sf"/>
</dbReference>
<name>A0ABP0MRW7_9DINO</name>
<dbReference type="Proteomes" id="UP001642484">
    <property type="component" value="Unassembled WGS sequence"/>
</dbReference>
<protein>
    <submittedName>
        <fullName evidence="3">Uncharacterized protein</fullName>
    </submittedName>
</protein>
<dbReference type="InterPro" id="IPR001611">
    <property type="entry name" value="Leu-rich_rpt"/>
</dbReference>
<organism evidence="3 4">
    <name type="scientific">Durusdinium trenchii</name>
    <dbReference type="NCBI Taxonomy" id="1381693"/>
    <lineage>
        <taxon>Eukaryota</taxon>
        <taxon>Sar</taxon>
        <taxon>Alveolata</taxon>
        <taxon>Dinophyceae</taxon>
        <taxon>Suessiales</taxon>
        <taxon>Symbiodiniaceae</taxon>
        <taxon>Durusdinium</taxon>
    </lineage>
</organism>
<sequence length="127" mass="13468">MPFQALSSLSLAKNEIAACEMGGHEKLQILDVSSNKLASLTGLGALPALRTLNASDNELADLNGINEAAALEELQLSQNKLPVLEGPWTERTMGGTLEQGVQGVSRRSLQQLGISATAKNGFKHICR</sequence>
<evidence type="ECO:0000256" key="2">
    <source>
        <dbReference type="ARBA" id="ARBA00022737"/>
    </source>
</evidence>
<comment type="caution">
    <text evidence="3">The sequence shown here is derived from an EMBL/GenBank/DDBJ whole genome shotgun (WGS) entry which is preliminary data.</text>
</comment>
<keyword evidence="4" id="KW-1185">Reference proteome</keyword>
<evidence type="ECO:0000313" key="3">
    <source>
        <dbReference type="EMBL" id="CAK9054051.1"/>
    </source>
</evidence>
<dbReference type="PROSITE" id="PS51450">
    <property type="entry name" value="LRR"/>
    <property type="match status" value="1"/>
</dbReference>
<proteinExistence type="predicted"/>
<dbReference type="InterPro" id="IPR052574">
    <property type="entry name" value="CDIRP"/>
</dbReference>
<dbReference type="InterPro" id="IPR025875">
    <property type="entry name" value="Leu-rich_rpt_4"/>
</dbReference>
<keyword evidence="1" id="KW-0433">Leucine-rich repeat</keyword>
<dbReference type="SUPFAM" id="SSF52058">
    <property type="entry name" value="L domain-like"/>
    <property type="match status" value="1"/>
</dbReference>
<reference evidence="3 4" key="1">
    <citation type="submission" date="2024-02" db="EMBL/GenBank/DDBJ databases">
        <authorList>
            <person name="Chen Y."/>
            <person name="Shah S."/>
            <person name="Dougan E. K."/>
            <person name="Thang M."/>
            <person name="Chan C."/>
        </authorList>
    </citation>
    <scope>NUCLEOTIDE SEQUENCE [LARGE SCALE GENOMIC DNA]</scope>
</reference>
<dbReference type="EMBL" id="CAXAMN010019335">
    <property type="protein sequence ID" value="CAK9054051.1"/>
    <property type="molecule type" value="Genomic_DNA"/>
</dbReference>
<keyword evidence="2" id="KW-0677">Repeat</keyword>
<gene>
    <name evidence="3" type="ORF">CCMP2556_LOCUS27067</name>
</gene>
<dbReference type="PANTHER" id="PTHR47566">
    <property type="match status" value="1"/>
</dbReference>
<dbReference type="Gene3D" id="3.80.10.10">
    <property type="entry name" value="Ribonuclease Inhibitor"/>
    <property type="match status" value="1"/>
</dbReference>
<evidence type="ECO:0000313" key="4">
    <source>
        <dbReference type="Proteomes" id="UP001642484"/>
    </source>
</evidence>
<accession>A0ABP0MRW7</accession>
<evidence type="ECO:0000256" key="1">
    <source>
        <dbReference type="ARBA" id="ARBA00022614"/>
    </source>
</evidence>